<feature type="region of interest" description="Disordered" evidence="1">
    <location>
        <begin position="1"/>
        <end position="21"/>
    </location>
</feature>
<evidence type="ECO:0000256" key="1">
    <source>
        <dbReference type="SAM" id="MobiDB-lite"/>
    </source>
</evidence>
<name>A0ABQ9H318_9NEOP</name>
<gene>
    <name evidence="2" type="ORF">PR048_019272</name>
</gene>
<feature type="compositionally biased region" description="Basic and acidic residues" evidence="1">
    <location>
        <begin position="123"/>
        <end position="135"/>
    </location>
</feature>
<feature type="compositionally biased region" description="Basic residues" evidence="1">
    <location>
        <begin position="72"/>
        <end position="86"/>
    </location>
</feature>
<proteinExistence type="predicted"/>
<organism evidence="2 3">
    <name type="scientific">Dryococelus australis</name>
    <dbReference type="NCBI Taxonomy" id="614101"/>
    <lineage>
        <taxon>Eukaryota</taxon>
        <taxon>Metazoa</taxon>
        <taxon>Ecdysozoa</taxon>
        <taxon>Arthropoda</taxon>
        <taxon>Hexapoda</taxon>
        <taxon>Insecta</taxon>
        <taxon>Pterygota</taxon>
        <taxon>Neoptera</taxon>
        <taxon>Polyneoptera</taxon>
        <taxon>Phasmatodea</taxon>
        <taxon>Verophasmatodea</taxon>
        <taxon>Anareolatae</taxon>
        <taxon>Phasmatidae</taxon>
        <taxon>Eurycanthinae</taxon>
        <taxon>Dryococelus</taxon>
    </lineage>
</organism>
<dbReference type="EMBL" id="JARBHB010000007">
    <property type="protein sequence ID" value="KAJ8878687.1"/>
    <property type="molecule type" value="Genomic_DNA"/>
</dbReference>
<reference evidence="2 3" key="1">
    <citation type="submission" date="2023-02" db="EMBL/GenBank/DDBJ databases">
        <title>LHISI_Scaffold_Assembly.</title>
        <authorList>
            <person name="Stuart O.P."/>
            <person name="Cleave R."/>
            <person name="Magrath M.J.L."/>
            <person name="Mikheyev A.S."/>
        </authorList>
    </citation>
    <scope>NUCLEOTIDE SEQUENCE [LARGE SCALE GENOMIC DNA]</scope>
    <source>
        <strain evidence="2">Daus_M_001</strain>
        <tissue evidence="2">Leg muscle</tissue>
    </source>
</reference>
<accession>A0ABQ9H318</accession>
<evidence type="ECO:0000313" key="2">
    <source>
        <dbReference type="EMBL" id="KAJ8878687.1"/>
    </source>
</evidence>
<protein>
    <submittedName>
        <fullName evidence="2">Uncharacterized protein</fullName>
    </submittedName>
</protein>
<evidence type="ECO:0000313" key="3">
    <source>
        <dbReference type="Proteomes" id="UP001159363"/>
    </source>
</evidence>
<comment type="caution">
    <text evidence="2">The sequence shown here is derived from an EMBL/GenBank/DDBJ whole genome shotgun (WGS) entry which is preliminary data.</text>
</comment>
<keyword evidence="3" id="KW-1185">Reference proteome</keyword>
<feature type="region of interest" description="Disordered" evidence="1">
    <location>
        <begin position="64"/>
        <end position="136"/>
    </location>
</feature>
<dbReference type="Proteomes" id="UP001159363">
    <property type="component" value="Chromosome 6"/>
</dbReference>
<sequence length="345" mass="38526">MEQRRNARAGKTGGPRENSPTRVIVRHDSHMRKSQGVTPTWNRTRFALAGDRCVRLGRMIARPEISGSVPSRPRKHRRRIRRRNRRGVPETPNPHLPVRQTSLALPNRHSPLRSDPTRVLPPESRKAGDGAREDGNLQAGWTRHLGQDQRHLPPPPTRQPLTHTFVVLSREPGQPANPPASPWSCQSWWKPLSEVGSKYTRQGDSRGTCLHPHPPAQHQNPIIQPPSVSRPRVYFTARLGWLANYGASGRGAGARQGLVPGARGFTAQDKSPKLVMPRRSRELFRGFKQLHQIKGCRRPAEIGEDVAHAASAGPDNLVRHAEPWEASSTSTLVFALPPLRLRISD</sequence>